<dbReference type="GO" id="GO:0008270">
    <property type="term" value="F:zinc ion binding"/>
    <property type="evidence" value="ECO:0007669"/>
    <property type="project" value="InterPro"/>
</dbReference>
<keyword evidence="9" id="KW-1185">Reference proteome</keyword>
<accession>A0AAN6IHE1</accession>
<dbReference type="Pfam" id="PF00172">
    <property type="entry name" value="Zn_clus"/>
    <property type="match status" value="1"/>
</dbReference>
<dbReference type="Proteomes" id="UP001203852">
    <property type="component" value="Unassembled WGS sequence"/>
</dbReference>
<feature type="region of interest" description="Disordered" evidence="6">
    <location>
        <begin position="50"/>
        <end position="85"/>
    </location>
</feature>
<dbReference type="EMBL" id="MU404350">
    <property type="protein sequence ID" value="KAI1617543.1"/>
    <property type="molecule type" value="Genomic_DNA"/>
</dbReference>
<evidence type="ECO:0000256" key="2">
    <source>
        <dbReference type="ARBA" id="ARBA00023015"/>
    </source>
</evidence>
<gene>
    <name evidence="8" type="ORF">EDD36DRAFT_4167</name>
</gene>
<organism evidence="8 9">
    <name type="scientific">Exophiala viscosa</name>
    <dbReference type="NCBI Taxonomy" id="2486360"/>
    <lineage>
        <taxon>Eukaryota</taxon>
        <taxon>Fungi</taxon>
        <taxon>Dikarya</taxon>
        <taxon>Ascomycota</taxon>
        <taxon>Pezizomycotina</taxon>
        <taxon>Eurotiomycetes</taxon>
        <taxon>Chaetothyriomycetidae</taxon>
        <taxon>Chaetothyriales</taxon>
        <taxon>Herpotrichiellaceae</taxon>
        <taxon>Exophiala</taxon>
    </lineage>
</organism>
<dbReference type="CDD" id="cd12148">
    <property type="entry name" value="fungal_TF_MHR"/>
    <property type="match status" value="1"/>
</dbReference>
<dbReference type="GO" id="GO:0003677">
    <property type="term" value="F:DNA binding"/>
    <property type="evidence" value="ECO:0007669"/>
    <property type="project" value="UniProtKB-KW"/>
</dbReference>
<evidence type="ECO:0000313" key="9">
    <source>
        <dbReference type="Proteomes" id="UP001203852"/>
    </source>
</evidence>
<dbReference type="PROSITE" id="PS50048">
    <property type="entry name" value="ZN2_CY6_FUNGAL_2"/>
    <property type="match status" value="1"/>
</dbReference>
<evidence type="ECO:0000256" key="4">
    <source>
        <dbReference type="ARBA" id="ARBA00023163"/>
    </source>
</evidence>
<dbReference type="GO" id="GO:0006351">
    <property type="term" value="P:DNA-templated transcription"/>
    <property type="evidence" value="ECO:0007669"/>
    <property type="project" value="InterPro"/>
</dbReference>
<dbReference type="InterPro" id="IPR050797">
    <property type="entry name" value="Carb_Metab_Trans_Reg"/>
</dbReference>
<dbReference type="CDD" id="cd00067">
    <property type="entry name" value="GAL4"/>
    <property type="match status" value="1"/>
</dbReference>
<dbReference type="InterPro" id="IPR001138">
    <property type="entry name" value="Zn2Cys6_DnaBD"/>
</dbReference>
<dbReference type="GO" id="GO:0000981">
    <property type="term" value="F:DNA-binding transcription factor activity, RNA polymerase II-specific"/>
    <property type="evidence" value="ECO:0007669"/>
    <property type="project" value="InterPro"/>
</dbReference>
<sequence>MDRTKRRKPRPPRRVTRPCDACRVRKTRCIPEEEGAATCISCNDRGVECTFERDPPGRQRITGTSQDRNGTTPNRPRNLPADAPAPISRFSPSVANDALQATNSEFSSHLRNSGSVHSPASIRTSIHVQGLEETNHAEPQSLGQSNHRFAELYGITSDMEPILMRHRPYDGLGNEYCLETHRIRRILQSDQGQNYPITFHTVSDEKSIGYTSSYVDVDAIEDCVNPFGPRLIKLFWRMVQPSLPLLHKAGFMSDYARGYRNVPAGLLGAVYLVSLNWWSYDSELNLKAAPESRHLRNLTMQAIQNSYHRPRLSSIQAILLLLQCKPEDPLNPDHTFCWGYVCQALGIAESVGLHLDASNWNIPAWEQRLRKRLGWALYMQDKWTSMAYGRPSHIHEDDWGLRDLHIRDFEPDQGEAPAHLDGITNLDFYHNAGMMHFMKMVELTKMLSRLQRNFYTLRTSISQNSTELYGLARPLVDELTDWYAKLDPMLNMDVKFYRQLNFCGSLHFSYYGTMINVLRRLVRSTALGARCDNNEVLASIRQLGLATVQAATKFVNDLRPDHLESFWYFTSPYLFSLLGSFTTLMLVTSLSTHERDFWQDTLNSYIWTLRTMSNSSEPMRYAANRLEGAILRGLEHALAVNIDQTTEFRPSMLSTSADMDFNNFGDWDLADLQLETFDLLAGVDLNTAGMGMLGGGRLVPG</sequence>
<dbReference type="SMART" id="SM00906">
    <property type="entry name" value="Fungal_trans"/>
    <property type="match status" value="1"/>
</dbReference>
<evidence type="ECO:0000259" key="7">
    <source>
        <dbReference type="PROSITE" id="PS50048"/>
    </source>
</evidence>
<keyword evidence="4" id="KW-0804">Transcription</keyword>
<protein>
    <submittedName>
        <fullName evidence="8">Fungal-specific transcription factor domain-containing protein</fullName>
    </submittedName>
</protein>
<dbReference type="SUPFAM" id="SSF57701">
    <property type="entry name" value="Zn2/Cys6 DNA-binding domain"/>
    <property type="match status" value="1"/>
</dbReference>
<name>A0AAN6IHE1_9EURO</name>
<proteinExistence type="predicted"/>
<evidence type="ECO:0000256" key="6">
    <source>
        <dbReference type="SAM" id="MobiDB-lite"/>
    </source>
</evidence>
<dbReference type="AlphaFoldDB" id="A0AAN6IHE1"/>
<evidence type="ECO:0000256" key="3">
    <source>
        <dbReference type="ARBA" id="ARBA00023125"/>
    </source>
</evidence>
<reference evidence="8" key="1">
    <citation type="journal article" date="2022" name="bioRxiv">
        <title>Deciphering the potential niche of two novel black yeast fungi from a biological soil crust based on their genomes, phenotypes, and melanin regulation.</title>
        <authorList>
            <consortium name="DOE Joint Genome Institute"/>
            <person name="Carr E.C."/>
            <person name="Barton Q."/>
            <person name="Grambo S."/>
            <person name="Sullivan M."/>
            <person name="Renfro C.M."/>
            <person name="Kuo A."/>
            <person name="Pangilinan J."/>
            <person name="Lipzen A."/>
            <person name="Keymanesh K."/>
            <person name="Savage E."/>
            <person name="Barry K."/>
            <person name="Grigoriev I.V."/>
            <person name="Riekhof W.R."/>
            <person name="Harris S.S."/>
        </authorList>
    </citation>
    <scope>NUCLEOTIDE SEQUENCE</scope>
    <source>
        <strain evidence="8">JF 03-4F</strain>
    </source>
</reference>
<dbReference type="InterPro" id="IPR007219">
    <property type="entry name" value="XnlR_reg_dom"/>
</dbReference>
<dbReference type="GO" id="GO:0001080">
    <property type="term" value="P:nitrogen catabolite activation of transcription from RNA polymerase II promoter"/>
    <property type="evidence" value="ECO:0007669"/>
    <property type="project" value="TreeGrafter"/>
</dbReference>
<dbReference type="InterPro" id="IPR036864">
    <property type="entry name" value="Zn2-C6_fun-type_DNA-bd_sf"/>
</dbReference>
<comment type="caution">
    <text evidence="8">The sequence shown here is derived from an EMBL/GenBank/DDBJ whole genome shotgun (WGS) entry which is preliminary data.</text>
</comment>
<feature type="compositionally biased region" description="Polar residues" evidence="6">
    <location>
        <begin position="61"/>
        <end position="75"/>
    </location>
</feature>
<keyword evidence="3" id="KW-0238">DNA-binding</keyword>
<dbReference type="GO" id="GO:0005634">
    <property type="term" value="C:nucleus"/>
    <property type="evidence" value="ECO:0007669"/>
    <property type="project" value="TreeGrafter"/>
</dbReference>
<dbReference type="PROSITE" id="PS00463">
    <property type="entry name" value="ZN2_CY6_FUNGAL_1"/>
    <property type="match status" value="1"/>
</dbReference>
<evidence type="ECO:0000256" key="1">
    <source>
        <dbReference type="ARBA" id="ARBA00022723"/>
    </source>
</evidence>
<evidence type="ECO:0000256" key="5">
    <source>
        <dbReference type="ARBA" id="ARBA00023242"/>
    </source>
</evidence>
<feature type="domain" description="Zn(2)-C6 fungal-type" evidence="7">
    <location>
        <begin position="18"/>
        <end position="51"/>
    </location>
</feature>
<dbReference type="PANTHER" id="PTHR31668">
    <property type="entry name" value="GLUCOSE TRANSPORT TRANSCRIPTION REGULATOR RGT1-RELATED-RELATED"/>
    <property type="match status" value="1"/>
</dbReference>
<dbReference type="Gene3D" id="4.10.240.10">
    <property type="entry name" value="Zn(2)-C6 fungal-type DNA-binding domain"/>
    <property type="match status" value="1"/>
</dbReference>
<keyword evidence="5" id="KW-0539">Nucleus</keyword>
<dbReference type="PANTHER" id="PTHR31668:SF4">
    <property type="entry name" value="TRANSCRIPTIONAL ACTIVATOR PROTEIN DAL81"/>
    <property type="match status" value="1"/>
</dbReference>
<dbReference type="Pfam" id="PF04082">
    <property type="entry name" value="Fungal_trans"/>
    <property type="match status" value="1"/>
</dbReference>
<dbReference type="SMART" id="SM00066">
    <property type="entry name" value="GAL4"/>
    <property type="match status" value="1"/>
</dbReference>
<keyword evidence="1" id="KW-0479">Metal-binding</keyword>
<evidence type="ECO:0000313" key="8">
    <source>
        <dbReference type="EMBL" id="KAI1617543.1"/>
    </source>
</evidence>
<keyword evidence="2" id="KW-0805">Transcription regulation</keyword>